<dbReference type="SUPFAM" id="SSF81822">
    <property type="entry name" value="RuBisCo LSMT C-terminal, substrate-binding domain"/>
    <property type="match status" value="1"/>
</dbReference>
<gene>
    <name evidence="7" type="ORF">BE221DRAFT_193593</name>
    <name evidence="6" type="ORF">OT_ostta16g00050</name>
</gene>
<reference evidence="7" key="3">
    <citation type="submission" date="2017-04" db="EMBL/GenBank/DDBJ databases">
        <title>Population genomics of picophytoplankton unveils novel chromosome hypervariability.</title>
        <authorList>
            <consortium name="DOE Joint Genome Institute"/>
            <person name="Blanc-Mathieu R."/>
            <person name="Krasovec M."/>
            <person name="Hebrard M."/>
            <person name="Yau S."/>
            <person name="Desgranges E."/>
            <person name="Martin J."/>
            <person name="Schackwitz W."/>
            <person name="Kuo A."/>
            <person name="Salin G."/>
            <person name="Donnadieu C."/>
            <person name="Desdevises Y."/>
            <person name="Sanchez-Ferandin S."/>
            <person name="Moreau H."/>
            <person name="Rivals E."/>
            <person name="Grigoriev I.V."/>
            <person name="Grimsley N."/>
            <person name="Eyre-Walker A."/>
            <person name="Piganeau G."/>
        </authorList>
    </citation>
    <scope>NUCLEOTIDE SEQUENCE [LARGE SCALE GENOMIC DNA]</scope>
    <source>
        <strain evidence="7">RCC 1115</strain>
    </source>
</reference>
<dbReference type="InParanoid" id="A0A096P8D4"/>
<dbReference type="InterPro" id="IPR001214">
    <property type="entry name" value="SET_dom"/>
</dbReference>
<evidence type="ECO:0000256" key="1">
    <source>
        <dbReference type="ARBA" id="ARBA00022603"/>
    </source>
</evidence>
<dbReference type="Gene3D" id="3.90.1410.10">
    <property type="entry name" value="set domain protein methyltransferase, domain 1"/>
    <property type="match status" value="1"/>
</dbReference>
<evidence type="ECO:0000256" key="3">
    <source>
        <dbReference type="ARBA" id="ARBA00022691"/>
    </source>
</evidence>
<feature type="domain" description="Rubisco LSMT substrate-binding" evidence="5">
    <location>
        <begin position="387"/>
        <end position="510"/>
    </location>
</feature>
<dbReference type="InterPro" id="IPR046341">
    <property type="entry name" value="SET_dom_sf"/>
</dbReference>
<evidence type="ECO:0000259" key="5">
    <source>
        <dbReference type="Pfam" id="PF09273"/>
    </source>
</evidence>
<dbReference type="EMBL" id="KZ155825">
    <property type="protein sequence ID" value="OUS44180.1"/>
    <property type="molecule type" value="Genomic_DNA"/>
</dbReference>
<evidence type="ECO:0000256" key="2">
    <source>
        <dbReference type="ARBA" id="ARBA00022679"/>
    </source>
</evidence>
<reference evidence="6" key="2">
    <citation type="journal article" date="2014" name="BMC Genomics">
        <title>An improved genome of the model marine alga Ostreococcus tauri unfolds by assessing Illumina de novo assemblies.</title>
        <authorList>
            <person name="Blanc-Mathieu R."/>
            <person name="Verhelst B."/>
            <person name="Derelle E."/>
            <person name="Rombauts S."/>
            <person name="Bouget F.Y."/>
            <person name="Carre I."/>
            <person name="Chateau A."/>
            <person name="Eyre-Walker A."/>
            <person name="Grimsley N."/>
            <person name="Moreau H."/>
            <person name="Piegu B."/>
            <person name="Rivals E."/>
            <person name="Schackwitz W."/>
            <person name="Van de Peer Y."/>
            <person name="Piganeau G."/>
        </authorList>
    </citation>
    <scope>NUCLEOTIDE SEQUENCE</scope>
    <source>
        <strain evidence="6">RCC4221</strain>
    </source>
</reference>
<dbReference type="InterPro" id="IPR050600">
    <property type="entry name" value="SETD3_SETD6_MTase"/>
</dbReference>
<dbReference type="Proteomes" id="UP000009170">
    <property type="component" value="Unassembled WGS sequence"/>
</dbReference>
<dbReference type="InterPro" id="IPR036464">
    <property type="entry name" value="Rubisco_LSMT_subst-bd_sf"/>
</dbReference>
<dbReference type="Gene3D" id="3.90.1420.10">
    <property type="entry name" value="Rubisco LSMT, substrate-binding domain"/>
    <property type="match status" value="1"/>
</dbReference>
<protein>
    <submittedName>
        <fullName evidence="6">Rubisco LS methyltransferase, substrate-binding domain</fullName>
    </submittedName>
</protein>
<evidence type="ECO:0000259" key="4">
    <source>
        <dbReference type="Pfam" id="PF00856"/>
    </source>
</evidence>
<dbReference type="Pfam" id="PF09273">
    <property type="entry name" value="Rubis-subs-bind"/>
    <property type="match status" value="1"/>
</dbReference>
<dbReference type="Pfam" id="PF00856">
    <property type="entry name" value="SET"/>
    <property type="match status" value="1"/>
</dbReference>
<dbReference type="GO" id="GO:0032259">
    <property type="term" value="P:methylation"/>
    <property type="evidence" value="ECO:0007669"/>
    <property type="project" value="UniProtKB-KW"/>
</dbReference>
<reference evidence="6 8" key="1">
    <citation type="journal article" date="2006" name="Proc. Natl. Acad. Sci. U.S.A.">
        <title>Genome analysis of the smallest free-living eukaryote Ostreococcus tauri unveils many unique features.</title>
        <authorList>
            <person name="Derelle E."/>
            <person name="Ferraz C."/>
            <person name="Rombauts S."/>
            <person name="Rouze P."/>
            <person name="Worden A.Z."/>
            <person name="Robbens S."/>
            <person name="Partensky F."/>
            <person name="Degroeve S."/>
            <person name="Echeynie S."/>
            <person name="Cooke R."/>
            <person name="Saeys Y."/>
            <person name="Wuyts J."/>
            <person name="Jabbari K."/>
            <person name="Bowler C."/>
            <person name="Panaud O."/>
            <person name="Piegu B."/>
            <person name="Ball S.G."/>
            <person name="Ral J.-P."/>
            <person name="Bouget F.-Y."/>
            <person name="Piganeau G."/>
            <person name="De Baets B."/>
            <person name="Picard A."/>
            <person name="Delseny M."/>
            <person name="Demaille J."/>
            <person name="Van de Peer Y."/>
            <person name="Moreau H."/>
        </authorList>
    </citation>
    <scope>NUCLEOTIDE SEQUENCE [LARGE SCALE GENOMIC DNA]</scope>
    <source>
        <strain evidence="6 8">OTTH0595</strain>
    </source>
</reference>
<dbReference type="FunCoup" id="A0A096P8D4">
    <property type="interactions" value="240"/>
</dbReference>
<evidence type="ECO:0000313" key="7">
    <source>
        <dbReference type="EMBL" id="OUS44180.1"/>
    </source>
</evidence>
<dbReference type="PANTHER" id="PTHR13271:SF116">
    <property type="entry name" value="F21J9.27"/>
    <property type="match status" value="1"/>
</dbReference>
<accession>A0A096P8D4</accession>
<sequence length="527" mass="57374">MLARRAFDGLRRTRITARRSIALNMKDVGEDGNSTSVPWWRRSSVIATRATSSNATPSAQDEKIATEATSRAQASVLATFASWFANRSGTIHPAVKMTYRPQSGWLLEANENIQANERLVFLPSTLMLRCDGENISEALRRVIEGVPGEFWSSKLGLVLLRERVAGQHSAFAPYVNLLPSVHEGSPTFFQPEAIQELQYAPLVAQVNKRARFLASFFRAAGGAMTVDDGEAYVNESHPERRRVEMTIDANALGWATVCASSRAFRVEKSSMPTLLPVIDVCNHSFDASARVRECENGVELVTTRDLKAGQPIELCYGELSNDELFLDYGFIVEDNAFDTVKLRWDLKLIELAREIGGLATAPIGAAAAVDDEHGSSTSIDDVVLLAPFQKQALERIGLSADGGGNVELNIRASGDVMDKKALAGLRVLYSKTAAEASRAADAPYGEIGARVVSTDVEIKALRTSMALAALALGNFPTTLAEDRESLRDGSVASPQARLAVRYRVEKKKILIACMARLNASIEDALRE</sequence>
<keyword evidence="3" id="KW-0949">S-adenosyl-L-methionine</keyword>
<dbReference type="InterPro" id="IPR015353">
    <property type="entry name" value="Rubisco_LSMT_subst-bd"/>
</dbReference>
<name>A0A096P8D4_OSTTA</name>
<evidence type="ECO:0000313" key="8">
    <source>
        <dbReference type="Proteomes" id="UP000009170"/>
    </source>
</evidence>
<dbReference type="Proteomes" id="UP000195557">
    <property type="component" value="Unassembled WGS sequence"/>
</dbReference>
<dbReference type="EMBL" id="CAID01000016">
    <property type="protein sequence ID" value="CEG00242.1"/>
    <property type="molecule type" value="Genomic_DNA"/>
</dbReference>
<keyword evidence="8" id="KW-1185">Reference proteome</keyword>
<keyword evidence="1 6" id="KW-0489">Methyltransferase</keyword>
<dbReference type="OrthoDB" id="341421at2759"/>
<organism evidence="6 8">
    <name type="scientific">Ostreococcus tauri</name>
    <name type="common">Marine green alga</name>
    <dbReference type="NCBI Taxonomy" id="70448"/>
    <lineage>
        <taxon>Eukaryota</taxon>
        <taxon>Viridiplantae</taxon>
        <taxon>Chlorophyta</taxon>
        <taxon>Mamiellophyceae</taxon>
        <taxon>Mamiellales</taxon>
        <taxon>Bathycoccaceae</taxon>
        <taxon>Ostreococcus</taxon>
    </lineage>
</organism>
<proteinExistence type="predicted"/>
<dbReference type="PANTHER" id="PTHR13271">
    <property type="entry name" value="UNCHARACTERIZED PUTATIVE METHYLTRANSFERASE"/>
    <property type="match status" value="1"/>
</dbReference>
<accession>A0A1Y5I3T2</accession>
<dbReference type="SUPFAM" id="SSF82199">
    <property type="entry name" value="SET domain"/>
    <property type="match status" value="1"/>
</dbReference>
<accession>A0A454XSB9</accession>
<dbReference type="AlphaFoldDB" id="A0A096P8D4"/>
<dbReference type="CDD" id="cd10527">
    <property type="entry name" value="SET_LSMT"/>
    <property type="match status" value="1"/>
</dbReference>
<evidence type="ECO:0000313" key="6">
    <source>
        <dbReference type="EMBL" id="CEG00242.1"/>
    </source>
</evidence>
<feature type="domain" description="SET" evidence="4">
    <location>
        <begin position="104"/>
        <end position="317"/>
    </location>
</feature>
<keyword evidence="2" id="KW-0808">Transferase</keyword>
<dbReference type="GO" id="GO:0016279">
    <property type="term" value="F:protein-lysine N-methyltransferase activity"/>
    <property type="evidence" value="ECO:0007669"/>
    <property type="project" value="TreeGrafter"/>
</dbReference>